<feature type="binding site" evidence="10">
    <location>
        <position position="35"/>
    </location>
    <ligand>
        <name>NAD(+)</name>
        <dbReference type="ChEBI" id="CHEBI:57540"/>
    </ligand>
</feature>
<evidence type="ECO:0000256" key="8">
    <source>
        <dbReference type="PIRSR" id="PIRSR500134-1"/>
    </source>
</evidence>
<dbReference type="GO" id="GO:0051287">
    <property type="term" value="F:NAD binding"/>
    <property type="evidence" value="ECO:0007669"/>
    <property type="project" value="InterPro"/>
</dbReference>
<dbReference type="EMBL" id="LCAB01000016">
    <property type="protein sequence ID" value="KKR82303.1"/>
    <property type="molecule type" value="Genomic_DNA"/>
</dbReference>
<feature type="active site" description="Nucleophile" evidence="8">
    <location>
        <position position="258"/>
    </location>
</feature>
<feature type="binding site" evidence="9">
    <location>
        <position position="202"/>
    </location>
    <ligand>
        <name>substrate</name>
    </ligand>
</feature>
<comment type="pathway">
    <text evidence="1">Nucleotide-sugar biosynthesis; UDP-alpha-D-glucuronate biosynthesis; UDP-alpha-D-glucuronate from UDP-alpha-D-glucose: step 1/1.</text>
</comment>
<reference evidence="12 13" key="1">
    <citation type="journal article" date="2015" name="Nature">
        <title>rRNA introns, odd ribosomes, and small enigmatic genomes across a large radiation of phyla.</title>
        <authorList>
            <person name="Brown C.T."/>
            <person name="Hug L.A."/>
            <person name="Thomas B.C."/>
            <person name="Sharon I."/>
            <person name="Castelle C.J."/>
            <person name="Singh A."/>
            <person name="Wilkins M.J."/>
            <person name="Williams K.H."/>
            <person name="Banfield J.F."/>
        </authorList>
    </citation>
    <scope>NUCLEOTIDE SEQUENCE [LARGE SCALE GENOMIC DNA]</scope>
</reference>
<feature type="binding site" evidence="9">
    <location>
        <begin position="247"/>
        <end position="251"/>
    </location>
    <ligand>
        <name>substrate</name>
    </ligand>
</feature>
<dbReference type="Pfam" id="PF03721">
    <property type="entry name" value="UDPG_MGDP_dh_N"/>
    <property type="match status" value="1"/>
</dbReference>
<evidence type="ECO:0000256" key="9">
    <source>
        <dbReference type="PIRSR" id="PIRSR500134-2"/>
    </source>
</evidence>
<gene>
    <name evidence="12" type="ORF">UU29_C0016G0014</name>
</gene>
<comment type="caution">
    <text evidence="12">The sequence shown here is derived from an EMBL/GenBank/DDBJ whole genome shotgun (WGS) entry which is preliminary data.</text>
</comment>
<organism evidence="12 13">
    <name type="scientific">Candidatus Daviesbacteria bacterium GW2011_GWA2_40_9</name>
    <dbReference type="NCBI Taxonomy" id="1618424"/>
    <lineage>
        <taxon>Bacteria</taxon>
        <taxon>Candidatus Daviesiibacteriota</taxon>
    </lineage>
</organism>
<keyword evidence="4 7" id="KW-0560">Oxidoreductase</keyword>
<feature type="binding site" evidence="10">
    <location>
        <position position="261"/>
    </location>
    <ligand>
        <name>NAD(+)</name>
        <dbReference type="ChEBI" id="CHEBI:57540"/>
    </ligand>
</feature>
<dbReference type="EC" id="1.1.1.22" evidence="3 7"/>
<feature type="binding site" evidence="10">
    <location>
        <position position="30"/>
    </location>
    <ligand>
        <name>NAD(+)</name>
        <dbReference type="ChEBI" id="CHEBI:57540"/>
    </ligand>
</feature>
<evidence type="ECO:0000259" key="11">
    <source>
        <dbReference type="SMART" id="SM00984"/>
    </source>
</evidence>
<evidence type="ECO:0000256" key="6">
    <source>
        <dbReference type="ARBA" id="ARBA00047473"/>
    </source>
</evidence>
<dbReference type="SUPFAM" id="SSF51735">
    <property type="entry name" value="NAD(P)-binding Rossmann-fold domains"/>
    <property type="match status" value="1"/>
</dbReference>
<accession>A0A0G0TZN9</accession>
<dbReference type="InterPro" id="IPR001732">
    <property type="entry name" value="UDP-Glc/GDP-Man_DH_N"/>
</dbReference>
<feature type="binding site" evidence="9">
    <location>
        <begin position="150"/>
        <end position="153"/>
    </location>
    <ligand>
        <name>substrate</name>
    </ligand>
</feature>
<feature type="binding site" evidence="10">
    <location>
        <position position="325"/>
    </location>
    <ligand>
        <name>NAD(+)</name>
        <dbReference type="ChEBI" id="CHEBI:57540"/>
    </ligand>
</feature>
<dbReference type="PANTHER" id="PTHR43750">
    <property type="entry name" value="UDP-GLUCOSE 6-DEHYDROGENASE TUAD"/>
    <property type="match status" value="1"/>
</dbReference>
<dbReference type="UniPathway" id="UPA00038">
    <property type="reaction ID" value="UER00491"/>
</dbReference>
<evidence type="ECO:0000256" key="2">
    <source>
        <dbReference type="ARBA" id="ARBA00006601"/>
    </source>
</evidence>
<evidence type="ECO:0000313" key="13">
    <source>
        <dbReference type="Proteomes" id="UP000034601"/>
    </source>
</evidence>
<dbReference type="PIRSF" id="PIRSF500134">
    <property type="entry name" value="UDPglc_DH_bac"/>
    <property type="match status" value="1"/>
</dbReference>
<proteinExistence type="inferred from homology"/>
<comment type="similarity">
    <text evidence="2 7">Belongs to the UDP-glucose/GDP-mannose dehydrogenase family.</text>
</comment>
<dbReference type="NCBIfam" id="TIGR03026">
    <property type="entry name" value="NDP-sugDHase"/>
    <property type="match status" value="1"/>
</dbReference>
<dbReference type="SUPFAM" id="SSF52413">
    <property type="entry name" value="UDP-glucose/GDP-mannose dehydrogenase C-terminal domain"/>
    <property type="match status" value="1"/>
</dbReference>
<dbReference type="InterPro" id="IPR008927">
    <property type="entry name" value="6-PGluconate_DH-like_C_sf"/>
</dbReference>
<dbReference type="GO" id="GO:0000271">
    <property type="term" value="P:polysaccharide biosynthetic process"/>
    <property type="evidence" value="ECO:0007669"/>
    <property type="project" value="InterPro"/>
</dbReference>
<dbReference type="PANTHER" id="PTHR43750:SF3">
    <property type="entry name" value="UDP-GLUCOSE 6-DEHYDROGENASE TUAD"/>
    <property type="match status" value="1"/>
</dbReference>
<dbReference type="InterPro" id="IPR014026">
    <property type="entry name" value="UDP-Glc/GDP-Man_DH_dimer"/>
</dbReference>
<dbReference type="InterPro" id="IPR036220">
    <property type="entry name" value="UDP-Glc/GDP-Man_DH_C_sf"/>
</dbReference>
<evidence type="ECO:0000313" key="12">
    <source>
        <dbReference type="EMBL" id="KKR82303.1"/>
    </source>
</evidence>
<evidence type="ECO:0000256" key="10">
    <source>
        <dbReference type="PIRSR" id="PIRSR500134-3"/>
    </source>
</evidence>
<feature type="binding site" evidence="10">
    <location>
        <position position="86"/>
    </location>
    <ligand>
        <name>NAD(+)</name>
        <dbReference type="ChEBI" id="CHEBI:57540"/>
    </ligand>
</feature>
<feature type="binding site" evidence="10">
    <location>
        <position position="153"/>
    </location>
    <ligand>
        <name>NAD(+)</name>
        <dbReference type="ChEBI" id="CHEBI:57540"/>
    </ligand>
</feature>
<protein>
    <recommendedName>
        <fullName evidence="3 7">UDP-glucose 6-dehydrogenase</fullName>
        <ecNumber evidence="3 7">1.1.1.22</ecNumber>
    </recommendedName>
</protein>
<evidence type="ECO:0000256" key="1">
    <source>
        <dbReference type="ARBA" id="ARBA00004701"/>
    </source>
</evidence>
<dbReference type="Gene3D" id="1.20.5.100">
    <property type="entry name" value="Cytochrome c1, transmembrane anchor, C-terminal"/>
    <property type="match status" value="1"/>
</dbReference>
<dbReference type="Pfam" id="PF03720">
    <property type="entry name" value="UDPG_MGDP_dh_C"/>
    <property type="match status" value="1"/>
</dbReference>
<feature type="binding site" evidence="9">
    <location>
        <position position="318"/>
    </location>
    <ligand>
        <name>substrate</name>
    </ligand>
</feature>
<name>A0A0G0TZN9_9BACT</name>
<feature type="binding site" evidence="9">
    <location>
        <position position="255"/>
    </location>
    <ligand>
        <name>substrate</name>
    </ligand>
</feature>
<dbReference type="InterPro" id="IPR017476">
    <property type="entry name" value="UDP-Glc/GDP-Man"/>
</dbReference>
<dbReference type="Pfam" id="PF00984">
    <property type="entry name" value="UDPG_MGDP_dh"/>
    <property type="match status" value="1"/>
</dbReference>
<dbReference type="PATRIC" id="fig|1618424.3.peg.1025"/>
<evidence type="ECO:0000256" key="5">
    <source>
        <dbReference type="ARBA" id="ARBA00023027"/>
    </source>
</evidence>
<dbReference type="PIRSF" id="PIRSF000124">
    <property type="entry name" value="UDPglc_GDPman_dh"/>
    <property type="match status" value="1"/>
</dbReference>
<evidence type="ECO:0000256" key="3">
    <source>
        <dbReference type="ARBA" id="ARBA00012954"/>
    </source>
</evidence>
<dbReference type="SUPFAM" id="SSF48179">
    <property type="entry name" value="6-phosphogluconate dehydrogenase C-terminal domain-like"/>
    <property type="match status" value="1"/>
</dbReference>
<dbReference type="AlphaFoldDB" id="A0A0G0TZN9"/>
<evidence type="ECO:0000256" key="4">
    <source>
        <dbReference type="ARBA" id="ARBA00023002"/>
    </source>
</evidence>
<feature type="domain" description="UDP-glucose/GDP-mannose dehydrogenase C-terminal" evidence="11">
    <location>
        <begin position="311"/>
        <end position="413"/>
    </location>
</feature>
<sequence>MIISIVGTGYVGLVTGAIFADLGHKVFCIDIDRQKIKALSQGDLPFFEPGLEELVKRNIIQKRLFFTNDYSLSVPKSKVVFICVGTPANLDGEADLSYLFSAVTQAANHLKGYTLIAIKSTVPIGVEKELEKLISQKASTRYEFASCPEFLREGSAVEDAQNPDRIVIGTKSKKAADLLLDLYKHMNGQRIICDLRSAQMIKYAANSFLATKISFANAVANLCEATQADAEVVLQGVGSDKRIGRAFLYPGVGYGGSCFPKDISAFISLGKRYNYNFDLLKAVNSINSQQIDFFVEKVEKALGNLKGKQLAVLGISFKPNTDDIREAPSIKIIHSLLEKGAEIKAYDPVSVNNARRVLPKEVIFDHDPYTALTDCQALLLITEWNEFKELDLEKVKRLMKKPVIIDGRNIYDPAKVKQLGFIYQGIGRS</sequence>
<evidence type="ECO:0000256" key="7">
    <source>
        <dbReference type="PIRNR" id="PIRNR000124"/>
    </source>
</evidence>
<dbReference type="GO" id="GO:0006065">
    <property type="term" value="P:UDP-glucuronate biosynthetic process"/>
    <property type="evidence" value="ECO:0007669"/>
    <property type="project" value="UniProtKB-UniPathway"/>
</dbReference>
<feature type="binding site" evidence="10">
    <location>
        <position position="121"/>
    </location>
    <ligand>
        <name>NAD(+)</name>
        <dbReference type="ChEBI" id="CHEBI:57540"/>
    </ligand>
</feature>
<dbReference type="SMART" id="SM00984">
    <property type="entry name" value="UDPG_MGDP_dh_C"/>
    <property type="match status" value="1"/>
</dbReference>
<dbReference type="Proteomes" id="UP000034601">
    <property type="component" value="Unassembled WGS sequence"/>
</dbReference>
<dbReference type="InterPro" id="IPR014027">
    <property type="entry name" value="UDP-Glc/GDP-Man_DH_C"/>
</dbReference>
<dbReference type="GO" id="GO:0003979">
    <property type="term" value="F:UDP-glucose 6-dehydrogenase activity"/>
    <property type="evidence" value="ECO:0007669"/>
    <property type="project" value="UniProtKB-EC"/>
</dbReference>
<dbReference type="Gene3D" id="3.40.50.720">
    <property type="entry name" value="NAD(P)-binding Rossmann-like Domain"/>
    <property type="match status" value="2"/>
</dbReference>
<comment type="catalytic activity">
    <reaction evidence="6 7">
        <text>UDP-alpha-D-glucose + 2 NAD(+) + H2O = UDP-alpha-D-glucuronate + 2 NADH + 3 H(+)</text>
        <dbReference type="Rhea" id="RHEA:23596"/>
        <dbReference type="ChEBI" id="CHEBI:15377"/>
        <dbReference type="ChEBI" id="CHEBI:15378"/>
        <dbReference type="ChEBI" id="CHEBI:57540"/>
        <dbReference type="ChEBI" id="CHEBI:57945"/>
        <dbReference type="ChEBI" id="CHEBI:58052"/>
        <dbReference type="ChEBI" id="CHEBI:58885"/>
        <dbReference type="EC" id="1.1.1.22"/>
    </reaction>
</comment>
<dbReference type="InterPro" id="IPR028357">
    <property type="entry name" value="UDPglc_DH_bac"/>
</dbReference>
<keyword evidence="5 7" id="KW-0520">NAD</keyword>
<dbReference type="InterPro" id="IPR036291">
    <property type="entry name" value="NAD(P)-bd_dom_sf"/>
</dbReference>